<dbReference type="InterPro" id="IPR006379">
    <property type="entry name" value="HAD-SF_hydro_IIB"/>
</dbReference>
<dbReference type="GO" id="GO:0005829">
    <property type="term" value="C:cytosol"/>
    <property type="evidence" value="ECO:0007669"/>
    <property type="project" value="TreeGrafter"/>
</dbReference>
<dbReference type="PANTHER" id="PTHR10000">
    <property type="entry name" value="PHOSPHOSERINE PHOSPHATASE"/>
    <property type="match status" value="1"/>
</dbReference>
<dbReference type="AlphaFoldDB" id="A0A0R1QKL5"/>
<gene>
    <name evidence="1" type="ORF">FD01_GL000943</name>
</gene>
<dbReference type="SFLD" id="SFLDG01140">
    <property type="entry name" value="C2.B:_Phosphomannomutase_and_P"/>
    <property type="match status" value="1"/>
</dbReference>
<reference evidence="1 2" key="1">
    <citation type="journal article" date="2015" name="Genome Announc.">
        <title>Expanding the biotechnology potential of lactobacilli through comparative genomics of 213 strains and associated genera.</title>
        <authorList>
            <person name="Sun Z."/>
            <person name="Harris H.M."/>
            <person name="McCann A."/>
            <person name="Guo C."/>
            <person name="Argimon S."/>
            <person name="Zhang W."/>
            <person name="Yang X."/>
            <person name="Jeffery I.B."/>
            <person name="Cooney J.C."/>
            <person name="Kagawa T.F."/>
            <person name="Liu W."/>
            <person name="Song Y."/>
            <person name="Salvetti E."/>
            <person name="Wrobel A."/>
            <person name="Rasinkangas P."/>
            <person name="Parkhill J."/>
            <person name="Rea M.C."/>
            <person name="O'Sullivan O."/>
            <person name="Ritari J."/>
            <person name="Douillard F.P."/>
            <person name="Paul Ross R."/>
            <person name="Yang R."/>
            <person name="Briner A.E."/>
            <person name="Felis G.E."/>
            <person name="de Vos W.M."/>
            <person name="Barrangou R."/>
            <person name="Klaenhammer T.R."/>
            <person name="Caufield P.W."/>
            <person name="Cui Y."/>
            <person name="Zhang H."/>
            <person name="O'Toole P.W."/>
        </authorList>
    </citation>
    <scope>NUCLEOTIDE SEQUENCE [LARGE SCALE GENOMIC DNA]</scope>
    <source>
        <strain evidence="1 2">DSM 13343</strain>
    </source>
</reference>
<comment type="caution">
    <text evidence="1">The sequence shown here is derived from an EMBL/GenBank/DDBJ whole genome shotgun (WGS) entry which is preliminary data.</text>
</comment>
<keyword evidence="2" id="KW-1185">Reference proteome</keyword>
<dbReference type="GO" id="GO:0016791">
    <property type="term" value="F:phosphatase activity"/>
    <property type="evidence" value="ECO:0007669"/>
    <property type="project" value="TreeGrafter"/>
</dbReference>
<dbReference type="PANTHER" id="PTHR10000:SF23">
    <property type="entry name" value="5-AMINO-6-(5-PHOSPHO-D-RIBITYLAMINO)URACIL PHOSPHATASE YITU"/>
    <property type="match status" value="1"/>
</dbReference>
<dbReference type="EMBL" id="AZEU01000135">
    <property type="protein sequence ID" value="KRL44958.1"/>
    <property type="molecule type" value="Genomic_DNA"/>
</dbReference>
<dbReference type="PROSITE" id="PS01229">
    <property type="entry name" value="COF_2"/>
    <property type="match status" value="1"/>
</dbReference>
<dbReference type="InterPro" id="IPR000150">
    <property type="entry name" value="Cof"/>
</dbReference>
<dbReference type="OrthoDB" id="9806027at2"/>
<keyword evidence="1" id="KW-0378">Hydrolase</keyword>
<dbReference type="GO" id="GO:0000287">
    <property type="term" value="F:magnesium ion binding"/>
    <property type="evidence" value="ECO:0007669"/>
    <property type="project" value="TreeGrafter"/>
</dbReference>
<proteinExistence type="predicted"/>
<dbReference type="Proteomes" id="UP000051790">
    <property type="component" value="Unassembled WGS sequence"/>
</dbReference>
<dbReference type="Gene3D" id="3.40.50.1000">
    <property type="entry name" value="HAD superfamily/HAD-like"/>
    <property type="match status" value="1"/>
</dbReference>
<evidence type="ECO:0000313" key="1">
    <source>
        <dbReference type="EMBL" id="KRL44958.1"/>
    </source>
</evidence>
<organism evidence="1 2">
    <name type="scientific">Lacticaseibacillus manihotivorans DSM 13343 = JCM 12514</name>
    <dbReference type="NCBI Taxonomy" id="1423769"/>
    <lineage>
        <taxon>Bacteria</taxon>
        <taxon>Bacillati</taxon>
        <taxon>Bacillota</taxon>
        <taxon>Bacilli</taxon>
        <taxon>Lactobacillales</taxon>
        <taxon>Lactobacillaceae</taxon>
        <taxon>Lacticaseibacillus</taxon>
    </lineage>
</organism>
<dbReference type="PATRIC" id="fig|1423769.4.peg.1016"/>
<dbReference type="RefSeq" id="WP_054715630.1">
    <property type="nucleotide sequence ID" value="NZ_AZEU01000135.1"/>
</dbReference>
<dbReference type="SUPFAM" id="SSF56784">
    <property type="entry name" value="HAD-like"/>
    <property type="match status" value="1"/>
</dbReference>
<evidence type="ECO:0000313" key="2">
    <source>
        <dbReference type="Proteomes" id="UP000051790"/>
    </source>
</evidence>
<dbReference type="Pfam" id="PF08282">
    <property type="entry name" value="Hydrolase_3"/>
    <property type="match status" value="1"/>
</dbReference>
<dbReference type="InterPro" id="IPR036412">
    <property type="entry name" value="HAD-like_sf"/>
</dbReference>
<dbReference type="PRINTS" id="PR00119">
    <property type="entry name" value="CATATPASE"/>
</dbReference>
<dbReference type="InterPro" id="IPR023214">
    <property type="entry name" value="HAD_sf"/>
</dbReference>
<name>A0A0R1QKL5_9LACO</name>
<dbReference type="SFLD" id="SFLDS00003">
    <property type="entry name" value="Haloacid_Dehalogenase"/>
    <property type="match status" value="1"/>
</dbReference>
<accession>A0A0R1QKL5</accession>
<protein>
    <submittedName>
        <fullName evidence="1">Hydrolase of the HAD superfamily protein</fullName>
    </submittedName>
</protein>
<dbReference type="Gene3D" id="3.30.1240.10">
    <property type="match status" value="1"/>
</dbReference>
<dbReference type="NCBIfam" id="TIGR01484">
    <property type="entry name" value="HAD-SF-IIB"/>
    <property type="match status" value="1"/>
</dbReference>
<dbReference type="NCBIfam" id="TIGR00099">
    <property type="entry name" value="Cof-subfamily"/>
    <property type="match status" value="1"/>
</dbReference>
<sequence length="269" mass="28878">MDKYLIISDIDGTLAYDHQHVSAKTVAVLQQLLDAGHEFYAATGRMYNLAKVIADQVDDRAEIIASNGAVYDFNGDRVHHLMGEHALTLTEQAAAAQNLPAVYFTDDTVYYTKTPSQSVIDTMMSFASAAANIAVKQVHTLENLLGHVGEITNGIIFSPHDPESLARTMMTLAASNAMHLSASDATNIELIPKHVDKSTAIAELQAKTGIPASRTIVFGDGLNDLGMLKAAGISVAMGNAVPDVAKAARFQTLSNTEDGIAHFLENYFK</sequence>